<gene>
    <name evidence="1" type="ORF">HK100_002002</name>
</gene>
<dbReference type="EMBL" id="JADGJH010001452">
    <property type="protein sequence ID" value="KAJ3113400.1"/>
    <property type="molecule type" value="Genomic_DNA"/>
</dbReference>
<sequence>MVQFGPLSLAFWNWLSPVSEKVLLSENSDLLPFLELTVGDEAAAATADVVVEAAADSGAAVVGDTASETVSISSSVATAGSVNTWVSDASSIVSSETTLFEDTASIGSADTEPMKRDGKMTSWLLQLNNTIHSKFTATYPNFQLF</sequence>
<proteinExistence type="predicted"/>
<evidence type="ECO:0000313" key="2">
    <source>
        <dbReference type="Proteomes" id="UP001211907"/>
    </source>
</evidence>
<reference evidence="1" key="1">
    <citation type="submission" date="2020-05" db="EMBL/GenBank/DDBJ databases">
        <title>Phylogenomic resolution of chytrid fungi.</title>
        <authorList>
            <person name="Stajich J.E."/>
            <person name="Amses K."/>
            <person name="Simmons R."/>
            <person name="Seto K."/>
            <person name="Myers J."/>
            <person name="Bonds A."/>
            <person name="Quandt C.A."/>
            <person name="Barry K."/>
            <person name="Liu P."/>
            <person name="Grigoriev I."/>
            <person name="Longcore J.E."/>
            <person name="James T.Y."/>
        </authorList>
    </citation>
    <scope>NUCLEOTIDE SEQUENCE</scope>
    <source>
        <strain evidence="1">JEL0513</strain>
    </source>
</reference>
<organism evidence="1 2">
    <name type="scientific">Physocladia obscura</name>
    <dbReference type="NCBI Taxonomy" id="109957"/>
    <lineage>
        <taxon>Eukaryota</taxon>
        <taxon>Fungi</taxon>
        <taxon>Fungi incertae sedis</taxon>
        <taxon>Chytridiomycota</taxon>
        <taxon>Chytridiomycota incertae sedis</taxon>
        <taxon>Chytridiomycetes</taxon>
        <taxon>Chytridiales</taxon>
        <taxon>Chytriomycetaceae</taxon>
        <taxon>Physocladia</taxon>
    </lineage>
</organism>
<protein>
    <submittedName>
        <fullName evidence="1">Uncharacterized protein</fullName>
    </submittedName>
</protein>
<keyword evidence="2" id="KW-1185">Reference proteome</keyword>
<evidence type="ECO:0000313" key="1">
    <source>
        <dbReference type="EMBL" id="KAJ3113400.1"/>
    </source>
</evidence>
<dbReference type="Proteomes" id="UP001211907">
    <property type="component" value="Unassembled WGS sequence"/>
</dbReference>
<accession>A0AAD5XAM4</accession>
<name>A0AAD5XAM4_9FUNG</name>
<comment type="caution">
    <text evidence="1">The sequence shown here is derived from an EMBL/GenBank/DDBJ whole genome shotgun (WGS) entry which is preliminary data.</text>
</comment>
<dbReference type="AlphaFoldDB" id="A0AAD5XAM4"/>